<proteinExistence type="predicted"/>
<evidence type="ECO:0000313" key="2">
    <source>
        <dbReference type="Proteomes" id="UP000295285"/>
    </source>
</evidence>
<dbReference type="EMBL" id="SMDG01000049">
    <property type="protein sequence ID" value="TCW43596.1"/>
    <property type="molecule type" value="Genomic_DNA"/>
</dbReference>
<gene>
    <name evidence="1" type="ORF">EC910_1497</name>
</gene>
<name>A0A4R4AU57_BACTU</name>
<dbReference type="AlphaFoldDB" id="A0A4R4AU57"/>
<organism evidence="1 2">
    <name type="scientific">Bacillus thuringiensis</name>
    <dbReference type="NCBI Taxonomy" id="1428"/>
    <lineage>
        <taxon>Bacteria</taxon>
        <taxon>Bacillati</taxon>
        <taxon>Bacillota</taxon>
        <taxon>Bacilli</taxon>
        <taxon>Bacillales</taxon>
        <taxon>Bacillaceae</taxon>
        <taxon>Bacillus</taxon>
        <taxon>Bacillus cereus group</taxon>
    </lineage>
</organism>
<dbReference type="RefSeq" id="WP_131935459.1">
    <property type="nucleotide sequence ID" value="NZ_SMDF01000050.1"/>
</dbReference>
<dbReference type="Proteomes" id="UP000295285">
    <property type="component" value="Unassembled WGS sequence"/>
</dbReference>
<sequence>MKVKELIQQLEKLDLEAEIMVSVRKGWRPIGDMKQVEDIQLITDQDTAQVCYAISVDIKQD</sequence>
<comment type="caution">
    <text evidence="1">The sequence shown here is derived from an EMBL/GenBank/DDBJ whole genome shotgun (WGS) entry which is preliminary data.</text>
</comment>
<reference evidence="1 2" key="1">
    <citation type="submission" date="2019-03" db="EMBL/GenBank/DDBJ databases">
        <title>Above-ground endophytic microbial communities from plants in different locations in the United States.</title>
        <authorList>
            <person name="Frank C."/>
        </authorList>
    </citation>
    <scope>NUCLEOTIDE SEQUENCE [LARGE SCALE GENOMIC DNA]</scope>
    <source>
        <strain evidence="1 2">LP_2_YM</strain>
    </source>
</reference>
<evidence type="ECO:0000313" key="1">
    <source>
        <dbReference type="EMBL" id="TCW43596.1"/>
    </source>
</evidence>
<accession>A0A4R4AU57</accession>
<protein>
    <submittedName>
        <fullName evidence="1">Uncharacterized protein</fullName>
    </submittedName>
</protein>